<dbReference type="WBParaSite" id="NBR_0000766401-mRNA-1">
    <property type="protein sequence ID" value="NBR_0000766401-mRNA-1"/>
    <property type="gene ID" value="NBR_0000766401"/>
</dbReference>
<evidence type="ECO:0000259" key="1">
    <source>
        <dbReference type="Pfam" id="PF03372"/>
    </source>
</evidence>
<dbReference type="InterPro" id="IPR027124">
    <property type="entry name" value="Swc5/CFDP1/2"/>
</dbReference>
<dbReference type="Gene3D" id="3.60.10.10">
    <property type="entry name" value="Endonuclease/exonuclease/phosphatase"/>
    <property type="match status" value="1"/>
</dbReference>
<protein>
    <submittedName>
        <fullName evidence="4">Endo/exonuclease/phosphatase domain-containing protein</fullName>
    </submittedName>
</protein>
<evidence type="ECO:0000313" key="4">
    <source>
        <dbReference type="WBParaSite" id="NBR_0000766401-mRNA-1"/>
    </source>
</evidence>
<gene>
    <name evidence="2" type="ORF">NBR_LOCUS7665</name>
</gene>
<reference evidence="4" key="1">
    <citation type="submission" date="2016-04" db="UniProtKB">
        <authorList>
            <consortium name="WormBaseParasite"/>
        </authorList>
    </citation>
    <scope>IDENTIFICATION</scope>
</reference>
<sequence length="339" mass="38002">MRGLPRDERPRLKKLVRIGTLNVGTLTGKSREVADLMKRKNIQILCLQETRWKGEKAKEIGEGVKLFYKGNDGKRNGVGIAVSEALKDSVSAVRRINDRIITVRLDMKDGCWTIISVYAPQTGCTEEEKDEFYMTLDDVIRSVPEGDFLTVAGDLNGHVGTDRRGLERVHGGRGIGCKNEDGERIIDLAVAHDLAICGTFFAKRESQKVTYSSGGRRTEIDHILVHRQALKTVKDVKVLPGEDVTTQHKPLVADLSITLPPKQNVKTEPRIRWWKLRGPERNELRSRVMAAGLPDPNGAVNDTWQQAVRTILHISCVCLDYKPVLRSTLRGKSTYCQKI</sequence>
<dbReference type="GO" id="GO:0003824">
    <property type="term" value="F:catalytic activity"/>
    <property type="evidence" value="ECO:0007669"/>
    <property type="project" value="InterPro"/>
</dbReference>
<dbReference type="InterPro" id="IPR005135">
    <property type="entry name" value="Endo/exonuclease/phosphatase"/>
</dbReference>
<dbReference type="PANTHER" id="PTHR23227:SF83">
    <property type="entry name" value="ENDONUCLEASE_EXONUCLEASE_PHOSPHATASE DOMAIN-CONTAINING PROTEIN"/>
    <property type="match status" value="1"/>
</dbReference>
<evidence type="ECO:0000313" key="3">
    <source>
        <dbReference type="Proteomes" id="UP000271162"/>
    </source>
</evidence>
<evidence type="ECO:0000313" key="2">
    <source>
        <dbReference type="EMBL" id="VDL71254.1"/>
    </source>
</evidence>
<proteinExistence type="predicted"/>
<name>A0A158QXZ7_NIPBR</name>
<feature type="domain" description="Endonuclease/exonuclease/phosphatase" evidence="1">
    <location>
        <begin position="20"/>
        <end position="239"/>
    </location>
</feature>
<dbReference type="InterPro" id="IPR036691">
    <property type="entry name" value="Endo/exonu/phosph_ase_sf"/>
</dbReference>
<reference evidence="2 3" key="2">
    <citation type="submission" date="2018-11" db="EMBL/GenBank/DDBJ databases">
        <authorList>
            <consortium name="Pathogen Informatics"/>
        </authorList>
    </citation>
    <scope>NUCLEOTIDE SEQUENCE [LARGE SCALE GENOMIC DNA]</scope>
</reference>
<dbReference type="SUPFAM" id="SSF56219">
    <property type="entry name" value="DNase I-like"/>
    <property type="match status" value="1"/>
</dbReference>
<organism evidence="4">
    <name type="scientific">Nippostrongylus brasiliensis</name>
    <name type="common">Rat hookworm</name>
    <dbReference type="NCBI Taxonomy" id="27835"/>
    <lineage>
        <taxon>Eukaryota</taxon>
        <taxon>Metazoa</taxon>
        <taxon>Ecdysozoa</taxon>
        <taxon>Nematoda</taxon>
        <taxon>Chromadorea</taxon>
        <taxon>Rhabditida</taxon>
        <taxon>Rhabditina</taxon>
        <taxon>Rhabditomorpha</taxon>
        <taxon>Strongyloidea</taxon>
        <taxon>Heligmosomidae</taxon>
        <taxon>Nippostrongylus</taxon>
    </lineage>
</organism>
<dbReference type="Pfam" id="PF03372">
    <property type="entry name" value="Exo_endo_phos"/>
    <property type="match status" value="1"/>
</dbReference>
<accession>A0A158QXZ7</accession>
<dbReference type="STRING" id="27835.A0A158QXZ7"/>
<dbReference type="EMBL" id="UYSL01019913">
    <property type="protein sequence ID" value="VDL71254.1"/>
    <property type="molecule type" value="Genomic_DNA"/>
</dbReference>
<dbReference type="CDD" id="cd09076">
    <property type="entry name" value="L1-EN"/>
    <property type="match status" value="1"/>
</dbReference>
<dbReference type="Proteomes" id="UP000271162">
    <property type="component" value="Unassembled WGS sequence"/>
</dbReference>
<keyword evidence="3" id="KW-1185">Reference proteome</keyword>
<dbReference type="AlphaFoldDB" id="A0A158QXZ7"/>
<dbReference type="PANTHER" id="PTHR23227">
    <property type="entry name" value="BUCENTAUR RELATED"/>
    <property type="match status" value="1"/>
</dbReference>
<dbReference type="OMA" id="HIGNERR"/>